<keyword evidence="2" id="KW-1185">Reference proteome</keyword>
<dbReference type="Proteomes" id="UP000032142">
    <property type="component" value="Unassembled WGS sequence"/>
</dbReference>
<proteinExistence type="predicted"/>
<sequence>MACYMGLEEEEMGRCKAFKLVLSVEVCFGRMLGWALSAEYLFVGRKTGSSLKSHYPSDIVHFGAHGLGHGQPHGCVPYTVCDTACDTTVCIKSVSHTVCDMTA</sequence>
<name>A0A0B0NSL4_GOSAR</name>
<accession>A0A0B0NSL4</accession>
<reference evidence="2" key="1">
    <citation type="submission" date="2014-09" db="EMBL/GenBank/DDBJ databases">
        <authorList>
            <person name="Mudge J."/>
            <person name="Ramaraj T."/>
            <person name="Lindquist I.E."/>
            <person name="Bharti A.K."/>
            <person name="Sundararajan A."/>
            <person name="Cameron C.T."/>
            <person name="Woodward J.E."/>
            <person name="May G.D."/>
            <person name="Brubaker C."/>
            <person name="Broadhvest J."/>
            <person name="Wilkins T.A."/>
        </authorList>
    </citation>
    <scope>NUCLEOTIDE SEQUENCE</scope>
    <source>
        <strain evidence="2">cv. AKA8401</strain>
    </source>
</reference>
<evidence type="ECO:0000313" key="1">
    <source>
        <dbReference type="EMBL" id="KHG14096.1"/>
    </source>
</evidence>
<gene>
    <name evidence="1" type="ORF">F383_17126</name>
</gene>
<organism evidence="1 2">
    <name type="scientific">Gossypium arboreum</name>
    <name type="common">Tree cotton</name>
    <name type="synonym">Gossypium nanking</name>
    <dbReference type="NCBI Taxonomy" id="29729"/>
    <lineage>
        <taxon>Eukaryota</taxon>
        <taxon>Viridiplantae</taxon>
        <taxon>Streptophyta</taxon>
        <taxon>Embryophyta</taxon>
        <taxon>Tracheophyta</taxon>
        <taxon>Spermatophyta</taxon>
        <taxon>Magnoliopsida</taxon>
        <taxon>eudicotyledons</taxon>
        <taxon>Gunneridae</taxon>
        <taxon>Pentapetalae</taxon>
        <taxon>rosids</taxon>
        <taxon>malvids</taxon>
        <taxon>Malvales</taxon>
        <taxon>Malvaceae</taxon>
        <taxon>Malvoideae</taxon>
        <taxon>Gossypium</taxon>
    </lineage>
</organism>
<evidence type="ECO:0000313" key="2">
    <source>
        <dbReference type="Proteomes" id="UP000032142"/>
    </source>
</evidence>
<dbReference type="AlphaFoldDB" id="A0A0B0NSL4"/>
<dbReference type="EMBL" id="KN400850">
    <property type="protein sequence ID" value="KHG14096.1"/>
    <property type="molecule type" value="Genomic_DNA"/>
</dbReference>
<protein>
    <submittedName>
        <fullName evidence="1">Fatty acid oxidation complex subunit alpha</fullName>
    </submittedName>
</protein>